<gene>
    <name evidence="3" type="ORF">GJ744_004925</name>
</gene>
<evidence type="ECO:0000313" key="3">
    <source>
        <dbReference type="EMBL" id="KAF7511360.1"/>
    </source>
</evidence>
<protein>
    <recommendedName>
        <fullName evidence="2">Methyltransferase domain-containing protein</fullName>
    </recommendedName>
</protein>
<feature type="region of interest" description="Disordered" evidence="1">
    <location>
        <begin position="308"/>
        <end position="329"/>
    </location>
</feature>
<dbReference type="AlphaFoldDB" id="A0A8H7E7L1"/>
<dbReference type="PANTHER" id="PTHR12496">
    <property type="entry name" value="CGI-41 METHYLTRANSFERASE"/>
    <property type="match status" value="1"/>
</dbReference>
<evidence type="ECO:0000313" key="4">
    <source>
        <dbReference type="Proteomes" id="UP000606974"/>
    </source>
</evidence>
<dbReference type="PANTHER" id="PTHR12496:SF0">
    <property type="entry name" value="METHYLTRANSFERASE DOMAIN-CONTAINING PROTEIN"/>
    <property type="match status" value="1"/>
</dbReference>
<dbReference type="Pfam" id="PF13679">
    <property type="entry name" value="Methyltransf_32"/>
    <property type="match status" value="1"/>
</dbReference>
<dbReference type="InterPro" id="IPR052220">
    <property type="entry name" value="METTL25"/>
</dbReference>
<proteinExistence type="predicted"/>
<evidence type="ECO:0000259" key="2">
    <source>
        <dbReference type="Pfam" id="PF13679"/>
    </source>
</evidence>
<dbReference type="EMBL" id="JAACFV010000021">
    <property type="protein sequence ID" value="KAF7511360.1"/>
    <property type="molecule type" value="Genomic_DNA"/>
</dbReference>
<organism evidence="3 4">
    <name type="scientific">Endocarpon pusillum</name>
    <dbReference type="NCBI Taxonomy" id="364733"/>
    <lineage>
        <taxon>Eukaryota</taxon>
        <taxon>Fungi</taxon>
        <taxon>Dikarya</taxon>
        <taxon>Ascomycota</taxon>
        <taxon>Pezizomycotina</taxon>
        <taxon>Eurotiomycetes</taxon>
        <taxon>Chaetothyriomycetidae</taxon>
        <taxon>Verrucariales</taxon>
        <taxon>Verrucariaceae</taxon>
        <taxon>Endocarpon</taxon>
    </lineage>
</organism>
<accession>A0A8H7E7L1</accession>
<sequence>MSERPMPPAQRLPLDTSWPDEDVFVQSLLSFATECELFRNLCGGVHILDFLTREPELYATVLPPEWRHWFDQVDVHDVLQLLLREDLDPLLSSQKPVSWRRGPDPPGSLIRYTMTIRKHCLLRDYSSPTLGSDSGVMPRRQVAGMKPKKLHEVQHFSTYIDRLSCFVAEETGEPVSGFVDFGSGQNYLGRTLASPPYNHNVVAIERKHHNVAGARRKDVYAQLAKKEGIMRNKKEYKRQLMEGGTVDELVSVASNAQSPAGGTGSHAVLYEKSDVGLGGSITYIEHEIENGQIEEIIYPPACARTMSPASSSTSRDYLAPSAPPGPAQHAMSRPNMMVISLHSCGNLSHHGLRTLEPSLNPSVSAVALIGCCYNLLTERLGPVTYKYPLLRPHHPRLESTGSAYDPQGFPMSRRLEAVSNPDGTQGVRLNITARMMAVQAPYNWGREDSEAFFTRHFYRALLQRMLMDVGVVKQSSGGTSSPDVVGGSISGRDEAGTPLIIGSLRTSAFTSFPAYVRAALEKLSQDPLLDNLIRSKSISFTDDEFASYEIRFASARKQLAVMWSLMAFSAGVVESIIVVDRWLWLKEQSEESRRGWNQEEAREAGNRERGAQYR</sequence>
<comment type="caution">
    <text evidence="3">The sequence shown here is derived from an EMBL/GenBank/DDBJ whole genome shotgun (WGS) entry which is preliminary data.</text>
</comment>
<reference evidence="3" key="1">
    <citation type="submission" date="2020-02" db="EMBL/GenBank/DDBJ databases">
        <authorList>
            <person name="Palmer J.M."/>
        </authorList>
    </citation>
    <scope>NUCLEOTIDE SEQUENCE</scope>
    <source>
        <strain evidence="3">EPUS1.4</strain>
        <tissue evidence="3">Thallus</tissue>
    </source>
</reference>
<feature type="region of interest" description="Disordered" evidence="1">
    <location>
        <begin position="595"/>
        <end position="614"/>
    </location>
</feature>
<dbReference type="OrthoDB" id="10258156at2759"/>
<evidence type="ECO:0000256" key="1">
    <source>
        <dbReference type="SAM" id="MobiDB-lite"/>
    </source>
</evidence>
<keyword evidence="4" id="KW-1185">Reference proteome</keyword>
<name>A0A8H7E7L1_9EURO</name>
<feature type="domain" description="Methyltransferase" evidence="2">
    <location>
        <begin position="148"/>
        <end position="378"/>
    </location>
</feature>
<dbReference type="Proteomes" id="UP000606974">
    <property type="component" value="Unassembled WGS sequence"/>
</dbReference>
<dbReference type="InterPro" id="IPR025714">
    <property type="entry name" value="Methyltranfer_dom"/>
</dbReference>